<dbReference type="VEuPathDB" id="ToxoDB:EBH_0036680"/>
<accession>U6LD01</accession>
<reference evidence="2" key="2">
    <citation type="submission" date="2013-10" db="EMBL/GenBank/DDBJ databases">
        <authorList>
            <person name="Aslett M."/>
        </authorList>
    </citation>
    <scope>NUCLEOTIDE SEQUENCE [LARGE SCALE GENOMIC DNA]</scope>
    <source>
        <strain evidence="2">Houghton</strain>
    </source>
</reference>
<evidence type="ECO:0000313" key="3">
    <source>
        <dbReference type="Proteomes" id="UP000030750"/>
    </source>
</evidence>
<keyword evidence="3" id="KW-1185">Reference proteome</keyword>
<sequence length="260" mass="27730">MASLYKTALAVCLLGHYGLQTEAAATITYKFTPVDVDDAGYLAANLVRNGKLPVHISTVEKAESIVTALTNKVKSRTATKNESDVSDGACDELVKQDEVKDIFHYTFDYEEGLDYSKLLQKALDAGLEVFKETQNQNKWETIWQDGDGANLAYLLGANSTTIGCVIGQCTTKTNQAPSRETPDGSTTGKAVLFCELKPAADKGKAPFDDEYFNGLIARTAKLADMTEEDLKAPSNDGTAAAAAPTILAAGFVAVLSALSV</sequence>
<name>U6LD01_9EIME</name>
<feature type="signal peptide" evidence="1">
    <location>
        <begin position="1"/>
        <end position="23"/>
    </location>
</feature>
<gene>
    <name evidence="2" type="ORF">EBH_0036680</name>
</gene>
<dbReference type="Proteomes" id="UP000030750">
    <property type="component" value="Unassembled WGS sequence"/>
</dbReference>
<keyword evidence="1" id="KW-0732">Signal</keyword>
<reference evidence="2" key="1">
    <citation type="submission" date="2013-10" db="EMBL/GenBank/DDBJ databases">
        <title>Genomic analysis of the causative agents of coccidiosis in chickens.</title>
        <authorList>
            <person name="Reid A.J."/>
            <person name="Blake D."/>
            <person name="Billington K."/>
            <person name="Browne H."/>
            <person name="Dunn M."/>
            <person name="Hung S."/>
            <person name="Kawahara F."/>
            <person name="Miranda-Saavedra D."/>
            <person name="Mourier T."/>
            <person name="Nagra H."/>
            <person name="Otto T.D."/>
            <person name="Rawlings N."/>
            <person name="Sanchez A."/>
            <person name="Sanders M."/>
            <person name="Subramaniam C."/>
            <person name="Tay Y."/>
            <person name="Dear P."/>
            <person name="Doerig C."/>
            <person name="Gruber A."/>
            <person name="Parkinson J."/>
            <person name="Shirley M."/>
            <person name="Wan K.L."/>
            <person name="Berriman M."/>
            <person name="Tomley F."/>
            <person name="Pain A."/>
        </authorList>
    </citation>
    <scope>NUCLEOTIDE SEQUENCE [LARGE SCALE GENOMIC DNA]</scope>
    <source>
        <strain evidence="2">Houghton</strain>
    </source>
</reference>
<evidence type="ECO:0000256" key="1">
    <source>
        <dbReference type="SAM" id="SignalP"/>
    </source>
</evidence>
<proteinExistence type="predicted"/>
<dbReference type="AlphaFoldDB" id="U6LD01"/>
<feature type="chain" id="PRO_5004673567" evidence="1">
    <location>
        <begin position="24"/>
        <end position="260"/>
    </location>
</feature>
<protein>
    <submittedName>
        <fullName evidence="2">SAG family member</fullName>
    </submittedName>
</protein>
<dbReference type="EMBL" id="HG710173">
    <property type="protein sequence ID" value="CDJ45640.1"/>
    <property type="molecule type" value="Genomic_DNA"/>
</dbReference>
<evidence type="ECO:0000313" key="2">
    <source>
        <dbReference type="EMBL" id="CDJ45640.1"/>
    </source>
</evidence>
<organism evidence="2 3">
    <name type="scientific">Eimeria brunetti</name>
    <dbReference type="NCBI Taxonomy" id="51314"/>
    <lineage>
        <taxon>Eukaryota</taxon>
        <taxon>Sar</taxon>
        <taxon>Alveolata</taxon>
        <taxon>Apicomplexa</taxon>
        <taxon>Conoidasida</taxon>
        <taxon>Coccidia</taxon>
        <taxon>Eucoccidiorida</taxon>
        <taxon>Eimeriorina</taxon>
        <taxon>Eimeriidae</taxon>
        <taxon>Eimeria</taxon>
    </lineage>
</organism>